<evidence type="ECO:0000256" key="5">
    <source>
        <dbReference type="ARBA" id="ARBA00022927"/>
    </source>
</evidence>
<accession>A0A059BDG6</accession>
<evidence type="ECO:0000256" key="8">
    <source>
        <dbReference type="ARBA" id="ARBA00023136"/>
    </source>
</evidence>
<dbReference type="AlphaFoldDB" id="A0A059BDG6"/>
<comment type="subcellular location">
    <subcellularLocation>
        <location evidence="1">Membrane</location>
    </subcellularLocation>
</comment>
<dbReference type="GO" id="GO:0016020">
    <property type="term" value="C:membrane"/>
    <property type="evidence" value="ECO:0007669"/>
    <property type="project" value="UniProtKB-SubCell"/>
</dbReference>
<evidence type="ECO:0000256" key="9">
    <source>
        <dbReference type="SAM" id="Phobius"/>
    </source>
</evidence>
<evidence type="ECO:0000256" key="1">
    <source>
        <dbReference type="ARBA" id="ARBA00004370"/>
    </source>
</evidence>
<evidence type="ECO:0000256" key="2">
    <source>
        <dbReference type="ARBA" id="ARBA00008274"/>
    </source>
</evidence>
<name>A0A059BDG6_EUCGR</name>
<keyword evidence="4 9" id="KW-0812">Transmembrane</keyword>
<organism evidence="10">
    <name type="scientific">Eucalyptus grandis</name>
    <name type="common">Flooded gum</name>
    <dbReference type="NCBI Taxonomy" id="71139"/>
    <lineage>
        <taxon>Eukaryota</taxon>
        <taxon>Viridiplantae</taxon>
        <taxon>Streptophyta</taxon>
        <taxon>Embryophyta</taxon>
        <taxon>Tracheophyta</taxon>
        <taxon>Spermatophyta</taxon>
        <taxon>Magnoliopsida</taxon>
        <taxon>eudicotyledons</taxon>
        <taxon>Gunneridae</taxon>
        <taxon>Pentapetalae</taxon>
        <taxon>rosids</taxon>
        <taxon>malvids</taxon>
        <taxon>Myrtales</taxon>
        <taxon>Myrtaceae</taxon>
        <taxon>Myrtoideae</taxon>
        <taxon>Eucalypteae</taxon>
        <taxon>Eucalyptus</taxon>
    </lineage>
</organism>
<dbReference type="GO" id="GO:0006886">
    <property type="term" value="P:intracellular protein transport"/>
    <property type="evidence" value="ECO:0007669"/>
    <property type="project" value="InterPro"/>
</dbReference>
<comment type="similarity">
    <text evidence="2">Belongs to the SecE/SEC61-gamma family.</text>
</comment>
<keyword evidence="8 9" id="KW-0472">Membrane</keyword>
<evidence type="ECO:0000256" key="6">
    <source>
        <dbReference type="ARBA" id="ARBA00022989"/>
    </source>
</evidence>
<evidence type="ECO:0000256" key="7">
    <source>
        <dbReference type="ARBA" id="ARBA00023010"/>
    </source>
</evidence>
<reference evidence="10" key="1">
    <citation type="submission" date="2013-07" db="EMBL/GenBank/DDBJ databases">
        <title>The genome of Eucalyptus grandis.</title>
        <authorList>
            <person name="Schmutz J."/>
            <person name="Hayes R."/>
            <person name="Myburg A."/>
            <person name="Tuskan G."/>
            <person name="Grattapaglia D."/>
            <person name="Rokhsar D.S."/>
        </authorList>
    </citation>
    <scope>NUCLEOTIDE SEQUENCE</scope>
    <source>
        <tissue evidence="10">Leaf extractions</tissue>
    </source>
</reference>
<keyword evidence="5" id="KW-0653">Protein transport</keyword>
<sequence length="169" mass="18866">MILGKQKPKMVTISGLSGSHLGVIHPTCNKFPLWSKSCKQTKNNECKAIGLACGKILRTKTGCLGTGHWRNNHVVSAARNNHALSYDDDLNPEPFWASLIKEVVWSLKSLFTFLCEQPGQLKYIEWPSFQSTLRTATLTLILVALLIVALSSVDSALYCMLNWFLRRSS</sequence>
<keyword evidence="7" id="KW-0811">Translocation</keyword>
<dbReference type="Pfam" id="PF00584">
    <property type="entry name" value="SecE"/>
    <property type="match status" value="1"/>
</dbReference>
<dbReference type="STRING" id="71139.A0A059BDG6"/>
<dbReference type="PANTHER" id="PTHR37247">
    <property type="entry name" value="TRANSMEMBRANE PROTEIN"/>
    <property type="match status" value="1"/>
</dbReference>
<dbReference type="InParanoid" id="A0A059BDG6"/>
<dbReference type="EMBL" id="KK198759">
    <property type="protein sequence ID" value="KCW63725.1"/>
    <property type="molecule type" value="Genomic_DNA"/>
</dbReference>
<proteinExistence type="inferred from homology"/>
<feature type="transmembrane region" description="Helical" evidence="9">
    <location>
        <begin position="138"/>
        <end position="165"/>
    </location>
</feature>
<keyword evidence="3" id="KW-0813">Transport</keyword>
<protein>
    <submittedName>
        <fullName evidence="10">Uncharacterized protein</fullName>
    </submittedName>
</protein>
<evidence type="ECO:0000313" key="10">
    <source>
        <dbReference type="EMBL" id="KCW63725.1"/>
    </source>
</evidence>
<evidence type="ECO:0000256" key="4">
    <source>
        <dbReference type="ARBA" id="ARBA00022692"/>
    </source>
</evidence>
<gene>
    <name evidence="10" type="ORF">EUGRSUZ_G01372</name>
</gene>
<dbReference type="GO" id="GO:0006605">
    <property type="term" value="P:protein targeting"/>
    <property type="evidence" value="ECO:0007669"/>
    <property type="project" value="InterPro"/>
</dbReference>
<keyword evidence="6 9" id="KW-1133">Transmembrane helix</keyword>
<evidence type="ECO:0000256" key="3">
    <source>
        <dbReference type="ARBA" id="ARBA00022448"/>
    </source>
</evidence>
<dbReference type="PANTHER" id="PTHR37247:SF1">
    <property type="entry name" value="TRANSMEMBRANE PROTEIN"/>
    <property type="match status" value="1"/>
</dbReference>
<dbReference type="Gramene" id="KCW63725">
    <property type="protein sequence ID" value="KCW63725"/>
    <property type="gene ID" value="EUGRSUZ_G01372"/>
</dbReference>
<dbReference type="InterPro" id="IPR001901">
    <property type="entry name" value="Translocase_SecE/Sec61-g"/>
</dbReference>